<evidence type="ECO:0008006" key="6">
    <source>
        <dbReference type="Google" id="ProtNLM"/>
    </source>
</evidence>
<dbReference type="InterPro" id="IPR008927">
    <property type="entry name" value="6-PGluconate_DH-like_C_sf"/>
</dbReference>
<gene>
    <name evidence="4" type="ORF">ACHE_70815A</name>
</gene>
<feature type="region of interest" description="Disordered" evidence="1">
    <location>
        <begin position="301"/>
        <end position="336"/>
    </location>
</feature>
<accession>A0A7R7VWC7</accession>
<feature type="compositionally biased region" description="Basic and acidic residues" evidence="1">
    <location>
        <begin position="322"/>
        <end position="336"/>
    </location>
</feature>
<dbReference type="RefSeq" id="XP_043140494.1">
    <property type="nucleotide sequence ID" value="XM_043283190.1"/>
</dbReference>
<evidence type="ECO:0000256" key="1">
    <source>
        <dbReference type="SAM" id="MobiDB-lite"/>
    </source>
</evidence>
<dbReference type="EMBL" id="AP024422">
    <property type="protein sequence ID" value="BCR91972.1"/>
    <property type="molecule type" value="Genomic_DNA"/>
</dbReference>
<evidence type="ECO:0000313" key="5">
    <source>
        <dbReference type="Proteomes" id="UP000637239"/>
    </source>
</evidence>
<evidence type="ECO:0000259" key="3">
    <source>
        <dbReference type="Pfam" id="PF09130"/>
    </source>
</evidence>
<sequence length="336" mass="36163">MRSVSVGILSIGEMGLGIAKLLKAHGYRVLTVGEGRSEHTLARIRAASIESLQSDEELVVSSDYILSIVPPRDALTTARRVATASQLPSTSTKRQSIEDTDGLLTRRQPYYLDLNAISARLSAEVGSLFAGNQSALCHYLDGGIIGPPPSNDSPKAHWTKPSLIISGDVELPASFPRLAEVLNMKLVSAKIGAASTLKLSFAALTKGLTALSILSFSTAQRESLLPELLKHLDEYAPAVGSTAKKGVVGMAPKAYRWVDEMQMIGEAFDTEGHWDGIGAGVYDSFAEVYRSIAEDTVLKKEKTGDRRRGTTVEDAAEIISSGREDSMKQEKVRSTE</sequence>
<reference evidence="4" key="1">
    <citation type="submission" date="2021-01" db="EMBL/GenBank/DDBJ databases">
        <authorList>
            <consortium name="Aspergillus chevalieri M1 genome sequencing consortium"/>
            <person name="Kazuki M."/>
            <person name="Futagami T."/>
        </authorList>
    </citation>
    <scope>NUCLEOTIDE SEQUENCE</scope>
    <source>
        <strain evidence="4">M1</strain>
    </source>
</reference>
<organism evidence="4 5">
    <name type="scientific">Aspergillus chevalieri</name>
    <name type="common">Eurotium chevalieri</name>
    <dbReference type="NCBI Taxonomy" id="182096"/>
    <lineage>
        <taxon>Eukaryota</taxon>
        <taxon>Fungi</taxon>
        <taxon>Dikarya</taxon>
        <taxon>Ascomycota</taxon>
        <taxon>Pezizomycotina</taxon>
        <taxon>Eurotiomycetes</taxon>
        <taxon>Eurotiomycetidae</taxon>
        <taxon>Eurotiales</taxon>
        <taxon>Aspergillaceae</taxon>
        <taxon>Aspergillus</taxon>
        <taxon>Aspergillus subgen. Aspergillus</taxon>
    </lineage>
</organism>
<feature type="domain" description="Phosphogluconate dehydrogenase NAD-binding putative C-terminal" evidence="3">
    <location>
        <begin position="219"/>
        <end position="291"/>
    </location>
</feature>
<dbReference type="InterPro" id="IPR013328">
    <property type="entry name" value="6PGD_dom2"/>
</dbReference>
<dbReference type="AlphaFoldDB" id="A0A7R7VWC7"/>
<reference evidence="4" key="2">
    <citation type="submission" date="2021-02" db="EMBL/GenBank/DDBJ databases">
        <title>Aspergillus chevalieri M1 genome sequence.</title>
        <authorList>
            <person name="Kadooka C."/>
            <person name="Mori K."/>
            <person name="Futagami T."/>
        </authorList>
    </citation>
    <scope>NUCLEOTIDE SEQUENCE</scope>
    <source>
        <strain evidence="4">M1</strain>
    </source>
</reference>
<dbReference type="KEGG" id="ache:ACHE_70815A"/>
<dbReference type="Gene3D" id="1.10.1040.10">
    <property type="entry name" value="N-(1-d-carboxylethyl)-l-norvaline Dehydrogenase, domain 2"/>
    <property type="match status" value="1"/>
</dbReference>
<feature type="domain" description="Pyrroline-5-carboxylate reductase catalytic N-terminal" evidence="2">
    <location>
        <begin position="6"/>
        <end position="81"/>
    </location>
</feature>
<dbReference type="SUPFAM" id="SSF48179">
    <property type="entry name" value="6-phosphogluconate dehydrogenase C-terminal domain-like"/>
    <property type="match status" value="1"/>
</dbReference>
<dbReference type="InterPro" id="IPR036291">
    <property type="entry name" value="NAD(P)-bd_dom_sf"/>
</dbReference>
<dbReference type="GeneID" id="66986330"/>
<dbReference type="InterPro" id="IPR015814">
    <property type="entry name" value="Pgluconate_DH_NAD-bd_C"/>
</dbReference>
<feature type="compositionally biased region" description="Basic and acidic residues" evidence="1">
    <location>
        <begin position="301"/>
        <end position="311"/>
    </location>
</feature>
<dbReference type="InterPro" id="IPR028939">
    <property type="entry name" value="P5C_Rdtase_cat_N"/>
</dbReference>
<dbReference type="Proteomes" id="UP000637239">
    <property type="component" value="Chromosome 7"/>
</dbReference>
<protein>
    <recommendedName>
        <fullName evidence="6">Phosphogluconate dehydrogenase NAD-binding putative C-terminal domain-containing protein</fullName>
    </recommendedName>
</protein>
<evidence type="ECO:0000313" key="4">
    <source>
        <dbReference type="EMBL" id="BCR91972.1"/>
    </source>
</evidence>
<proteinExistence type="predicted"/>
<evidence type="ECO:0000259" key="2">
    <source>
        <dbReference type="Pfam" id="PF03807"/>
    </source>
</evidence>
<name>A0A7R7VWC7_ASPCH</name>
<dbReference type="Pfam" id="PF03807">
    <property type="entry name" value="F420_oxidored"/>
    <property type="match status" value="1"/>
</dbReference>
<dbReference type="Pfam" id="PF09130">
    <property type="entry name" value="DUF1932"/>
    <property type="match status" value="1"/>
</dbReference>
<keyword evidence="5" id="KW-1185">Reference proteome</keyword>
<dbReference type="SUPFAM" id="SSF51735">
    <property type="entry name" value="NAD(P)-binding Rossmann-fold domains"/>
    <property type="match status" value="1"/>
</dbReference>
<dbReference type="Gene3D" id="3.40.50.720">
    <property type="entry name" value="NAD(P)-binding Rossmann-like Domain"/>
    <property type="match status" value="1"/>
</dbReference>